<accession>A0A6J6E1Y5</accession>
<proteinExistence type="predicted"/>
<dbReference type="AlphaFoldDB" id="A0A6J6E1Y5"/>
<sequence>MGFFANLKLKRAQKKAREQFELEQANWDADQALLEKMETVFTNASNGVDSVQNFVVNEKGEVVLFCAPAIFHETRRGPSQFVAGSTGVSIPIAAGIRFRVGAIRGTSLPGADSQADLDQGNVIVTTTRILFVGPMYTKEWEFSKLLGASALNDDSDYIFNVSNRQKSSGVRVEPHQGREFNRVLALAITAAESGVGVVMNELKNIRKQLTTSKPMLELPSAPTA</sequence>
<protein>
    <submittedName>
        <fullName evidence="1">Unannotated protein</fullName>
    </submittedName>
</protein>
<reference evidence="1" key="1">
    <citation type="submission" date="2020-05" db="EMBL/GenBank/DDBJ databases">
        <authorList>
            <person name="Chiriac C."/>
            <person name="Salcher M."/>
            <person name="Ghai R."/>
            <person name="Kavagutti S V."/>
        </authorList>
    </citation>
    <scope>NUCLEOTIDE SEQUENCE</scope>
</reference>
<dbReference type="EMBL" id="CAEZTN010000014">
    <property type="protein sequence ID" value="CAB4570510.1"/>
    <property type="molecule type" value="Genomic_DNA"/>
</dbReference>
<gene>
    <name evidence="1" type="ORF">UFOPK1689_00636</name>
</gene>
<evidence type="ECO:0000313" key="1">
    <source>
        <dbReference type="EMBL" id="CAB4570510.1"/>
    </source>
</evidence>
<organism evidence="1">
    <name type="scientific">freshwater metagenome</name>
    <dbReference type="NCBI Taxonomy" id="449393"/>
    <lineage>
        <taxon>unclassified sequences</taxon>
        <taxon>metagenomes</taxon>
        <taxon>ecological metagenomes</taxon>
    </lineage>
</organism>
<name>A0A6J6E1Y5_9ZZZZ</name>